<dbReference type="OrthoDB" id="5461at2759"/>
<feature type="region of interest" description="Disordered" evidence="7">
    <location>
        <begin position="1"/>
        <end position="38"/>
    </location>
</feature>
<dbReference type="PANTHER" id="PTHR45614">
    <property type="entry name" value="MYB PROTEIN-RELATED"/>
    <property type="match status" value="1"/>
</dbReference>
<evidence type="ECO:0000256" key="3">
    <source>
        <dbReference type="ARBA" id="ARBA00023015"/>
    </source>
</evidence>
<feature type="region of interest" description="Disordered" evidence="7">
    <location>
        <begin position="497"/>
        <end position="580"/>
    </location>
</feature>
<evidence type="ECO:0000259" key="9">
    <source>
        <dbReference type="PROSITE" id="PS51294"/>
    </source>
</evidence>
<feature type="compositionally biased region" description="Polar residues" evidence="7">
    <location>
        <begin position="497"/>
        <end position="507"/>
    </location>
</feature>
<evidence type="ECO:0000313" key="11">
    <source>
        <dbReference type="Proteomes" id="UP000012073"/>
    </source>
</evidence>
<evidence type="ECO:0000256" key="6">
    <source>
        <dbReference type="ARBA" id="ARBA00023242"/>
    </source>
</evidence>
<dbReference type="InterPro" id="IPR050560">
    <property type="entry name" value="MYB_TF"/>
</dbReference>
<name>S0F3K1_CHOCR</name>
<feature type="domain" description="HTH myb-type" evidence="9">
    <location>
        <begin position="257"/>
        <end position="309"/>
    </location>
</feature>
<feature type="region of interest" description="Disordered" evidence="7">
    <location>
        <begin position="202"/>
        <end position="229"/>
    </location>
</feature>
<feature type="region of interest" description="Disordered" evidence="7">
    <location>
        <begin position="654"/>
        <end position="748"/>
    </location>
</feature>
<dbReference type="Proteomes" id="UP000012073">
    <property type="component" value="Unassembled WGS sequence"/>
</dbReference>
<dbReference type="PROSITE" id="PS50090">
    <property type="entry name" value="MYB_LIKE"/>
    <property type="match status" value="3"/>
</dbReference>
<protein>
    <submittedName>
        <fullName evidence="10">Uncharacterized protein</fullName>
    </submittedName>
</protein>
<evidence type="ECO:0000256" key="7">
    <source>
        <dbReference type="SAM" id="MobiDB-lite"/>
    </source>
</evidence>
<dbReference type="KEGG" id="ccp:CHC_T00007971001"/>
<feature type="region of interest" description="Disordered" evidence="7">
    <location>
        <begin position="855"/>
        <end position="881"/>
    </location>
</feature>
<dbReference type="AlphaFoldDB" id="S0F3K1"/>
<dbReference type="GeneID" id="17320046"/>
<evidence type="ECO:0000259" key="8">
    <source>
        <dbReference type="PROSITE" id="PS50090"/>
    </source>
</evidence>
<reference evidence="11" key="1">
    <citation type="journal article" date="2013" name="Proc. Natl. Acad. Sci. U.S.A.">
        <title>Genome structure and metabolic features in the red seaweed Chondrus crispus shed light on evolution of the Archaeplastida.</title>
        <authorList>
            <person name="Collen J."/>
            <person name="Porcel B."/>
            <person name="Carre W."/>
            <person name="Ball S.G."/>
            <person name="Chaparro C."/>
            <person name="Tonon T."/>
            <person name="Barbeyron T."/>
            <person name="Michel G."/>
            <person name="Noel B."/>
            <person name="Valentin K."/>
            <person name="Elias M."/>
            <person name="Artiguenave F."/>
            <person name="Arun A."/>
            <person name="Aury J.M."/>
            <person name="Barbosa-Neto J.F."/>
            <person name="Bothwell J.H."/>
            <person name="Bouget F.Y."/>
            <person name="Brillet L."/>
            <person name="Cabello-Hurtado F."/>
            <person name="Capella-Gutierrez S."/>
            <person name="Charrier B."/>
            <person name="Cladiere L."/>
            <person name="Cock J.M."/>
            <person name="Coelho S.M."/>
            <person name="Colleoni C."/>
            <person name="Czjzek M."/>
            <person name="Da Silva C."/>
            <person name="Delage L."/>
            <person name="Denoeud F."/>
            <person name="Deschamps P."/>
            <person name="Dittami S.M."/>
            <person name="Gabaldon T."/>
            <person name="Gachon C.M."/>
            <person name="Groisillier A."/>
            <person name="Herve C."/>
            <person name="Jabbari K."/>
            <person name="Katinka M."/>
            <person name="Kloareg B."/>
            <person name="Kowalczyk N."/>
            <person name="Labadie K."/>
            <person name="Leblanc C."/>
            <person name="Lopez P.J."/>
            <person name="McLachlan D.H."/>
            <person name="Meslet-Cladiere L."/>
            <person name="Moustafa A."/>
            <person name="Nehr Z."/>
            <person name="Nyvall Collen P."/>
            <person name="Panaud O."/>
            <person name="Partensky F."/>
            <person name="Poulain J."/>
            <person name="Rensing S.A."/>
            <person name="Rousvoal S."/>
            <person name="Samson G."/>
            <person name="Symeonidi A."/>
            <person name="Weissenbach J."/>
            <person name="Zambounis A."/>
            <person name="Wincker P."/>
            <person name="Boyen C."/>
        </authorList>
    </citation>
    <scope>NUCLEOTIDE SEQUENCE [LARGE SCALE GENOMIC DNA]</scope>
    <source>
        <strain evidence="11">cv. Stackhouse</strain>
    </source>
</reference>
<dbReference type="InterPro" id="IPR009057">
    <property type="entry name" value="Homeodomain-like_sf"/>
</dbReference>
<feature type="domain" description="Myb-like" evidence="8">
    <location>
        <begin position="362"/>
        <end position="412"/>
    </location>
</feature>
<dbReference type="SUPFAM" id="SSF46689">
    <property type="entry name" value="Homeodomain-like"/>
    <property type="match status" value="2"/>
</dbReference>
<feature type="compositionally biased region" description="Polar residues" evidence="7">
    <location>
        <begin position="523"/>
        <end position="540"/>
    </location>
</feature>
<accession>S0F3K1</accession>
<dbReference type="FunFam" id="1.10.10.60:FF:000010">
    <property type="entry name" value="Transcriptional activator Myb isoform A"/>
    <property type="match status" value="1"/>
</dbReference>
<feature type="domain" description="Myb-like" evidence="8">
    <location>
        <begin position="252"/>
        <end position="309"/>
    </location>
</feature>
<dbReference type="PANTHER" id="PTHR45614:SF232">
    <property type="entry name" value="TRANSCRIPTION FACTOR MYB3R-2"/>
    <property type="match status" value="1"/>
</dbReference>
<keyword evidence="11" id="KW-1185">Reference proteome</keyword>
<gene>
    <name evidence="10" type="ORF">CHC_T00007971001</name>
</gene>
<feature type="domain" description="Myb-like" evidence="8">
    <location>
        <begin position="310"/>
        <end position="361"/>
    </location>
</feature>
<comment type="subcellular location">
    <subcellularLocation>
        <location evidence="1">Nucleus</location>
    </subcellularLocation>
</comment>
<keyword evidence="3" id="KW-0805">Transcription regulation</keyword>
<organism evidence="10 11">
    <name type="scientific">Chondrus crispus</name>
    <name type="common">Carrageen Irish moss</name>
    <name type="synonym">Polymorpha crispa</name>
    <dbReference type="NCBI Taxonomy" id="2769"/>
    <lineage>
        <taxon>Eukaryota</taxon>
        <taxon>Rhodophyta</taxon>
        <taxon>Florideophyceae</taxon>
        <taxon>Rhodymeniophycidae</taxon>
        <taxon>Gigartinales</taxon>
        <taxon>Gigartinaceae</taxon>
        <taxon>Chondrus</taxon>
    </lineage>
</organism>
<keyword evidence="6" id="KW-0539">Nucleus</keyword>
<evidence type="ECO:0000256" key="5">
    <source>
        <dbReference type="ARBA" id="ARBA00023163"/>
    </source>
</evidence>
<evidence type="ECO:0000256" key="2">
    <source>
        <dbReference type="ARBA" id="ARBA00022737"/>
    </source>
</evidence>
<dbReference type="GO" id="GO:0000981">
    <property type="term" value="F:DNA-binding transcription factor activity, RNA polymerase II-specific"/>
    <property type="evidence" value="ECO:0007669"/>
    <property type="project" value="TreeGrafter"/>
</dbReference>
<dbReference type="Pfam" id="PF00249">
    <property type="entry name" value="Myb_DNA-binding"/>
    <property type="match status" value="3"/>
</dbReference>
<feature type="compositionally biased region" description="Polar residues" evidence="7">
    <location>
        <begin position="23"/>
        <end position="38"/>
    </location>
</feature>
<dbReference type="Gene3D" id="1.10.10.60">
    <property type="entry name" value="Homeodomain-like"/>
    <property type="match status" value="3"/>
</dbReference>
<dbReference type="InterPro" id="IPR017930">
    <property type="entry name" value="Myb_dom"/>
</dbReference>
<feature type="compositionally biased region" description="Low complexity" evidence="7">
    <location>
        <begin position="856"/>
        <end position="869"/>
    </location>
</feature>
<dbReference type="GO" id="GO:0005634">
    <property type="term" value="C:nucleus"/>
    <property type="evidence" value="ECO:0007669"/>
    <property type="project" value="UniProtKB-SubCell"/>
</dbReference>
<dbReference type="SMART" id="SM00717">
    <property type="entry name" value="SANT"/>
    <property type="match status" value="3"/>
</dbReference>
<feature type="compositionally biased region" description="Low complexity" evidence="7">
    <location>
        <begin position="508"/>
        <end position="521"/>
    </location>
</feature>
<dbReference type="FunFam" id="1.10.10.60:FF:000016">
    <property type="entry name" value="Transcriptional activator Myb isoform A"/>
    <property type="match status" value="1"/>
</dbReference>
<feature type="domain" description="HTH myb-type" evidence="9">
    <location>
        <begin position="310"/>
        <end position="365"/>
    </location>
</feature>
<keyword evidence="4" id="KW-0238">DNA-binding</keyword>
<dbReference type="GO" id="GO:0000978">
    <property type="term" value="F:RNA polymerase II cis-regulatory region sequence-specific DNA binding"/>
    <property type="evidence" value="ECO:0007669"/>
    <property type="project" value="TreeGrafter"/>
</dbReference>
<feature type="region of interest" description="Disordered" evidence="7">
    <location>
        <begin position="412"/>
        <end position="442"/>
    </location>
</feature>
<evidence type="ECO:0000256" key="4">
    <source>
        <dbReference type="ARBA" id="ARBA00023125"/>
    </source>
</evidence>
<feature type="compositionally biased region" description="Polar residues" evidence="7">
    <location>
        <begin position="429"/>
        <end position="440"/>
    </location>
</feature>
<proteinExistence type="predicted"/>
<feature type="compositionally biased region" description="Basic residues" evidence="7">
    <location>
        <begin position="415"/>
        <end position="428"/>
    </location>
</feature>
<feature type="domain" description="HTH myb-type" evidence="9">
    <location>
        <begin position="366"/>
        <end position="416"/>
    </location>
</feature>
<keyword evidence="2" id="KW-0677">Repeat</keyword>
<evidence type="ECO:0000313" key="10">
    <source>
        <dbReference type="EMBL" id="CDF77474.1"/>
    </source>
</evidence>
<dbReference type="PROSITE" id="PS51294">
    <property type="entry name" value="HTH_MYB"/>
    <property type="match status" value="3"/>
</dbReference>
<dbReference type="Gramene" id="CDF77474">
    <property type="protein sequence ID" value="CDF77474"/>
    <property type="gene ID" value="CHC_T00007971001"/>
</dbReference>
<keyword evidence="5" id="KW-0804">Transcription</keyword>
<sequence length="1002" mass="109075">MERQSNATHLGIDSANDRDNLPTEDQSNTQPGSSFSTHTLQVPVTTADLSMNVPNLSMALPSMSMPSNPSNAMNFNAFNMGSNMNAPFMFMPEDLYGKEDSPMFGQPSSQPHRDLDLIVTPPGFRSGNQQVRVPQHPILPQSYPHQQIPQNLYQTNLQQQQHDHALASQQAFNERILVMRRMNAQQQERLAAVSGNRPALILPGQQLNGAGSSKRSHLSRKPRPPSAKGKVVQKVSTAEAVRLVAQMDRPPTRRSSKGGWTRDEDDMLRVVVMEHNEKNWKNIAKALNCSFPGSNRNDVQCLHRWQKVLQPGLKKGPWTQHEDSTITRLVEELGANKWSLIAKQLQGRIGKQCRERWFNHLNPAINKDPWTEEEEQILKEAHSRIGNKWALIAKYLPGRTDNAIKNHYNATQRRAATKKQGKKAKGRANHSTNGENNRAAGNQGFRKLASVGHSVAKAAKAEKLAPRPTFVVQSGFNIACPDPFSKLDNRLVVQNRTHTDQPNKSMDSSALPSCSESSPPSNHVFTDITNTPKKASGHTSASRKRPSSTSLKSPVAGKKSKSGNEEGTHVQYEEAGNVSKVISAVPTEPEKARQDEEGAHVHTALTSATSQANTANDHNNVKKRDYSSSNAIANHNSHADGIRTGNLRLSEAPKDETLDFKLQTPKARNVIPGKEGSKPDNAGNYDSPTKKHSIAASVDSKAETQESGLKAVAEGSEHGLANDIESRMKSPAPKSTRSALPFSTPPRDSFFSALREPLSHTMESPSGGSMLRRLGVDQGLLGITPMGKSPGSLFFASSPNSVPRALMSGSSRPGGLFTPGGLFGTTPQNRTRGLGGTLPSPFESNLSSAFAAAGNTPVPVRSTPPRVSTGNRDVLPSFFSSPPTAARARRGFASADRGDPPDFRDSSIVKRLGDSEFKIRGLALTPIQNDFHRNHEEFVGPVITPLKSPATPRELWATPQQPPFGSTSAQREGSIGRLGTHTRDIVNSIDLFLGPTPDSARR</sequence>
<feature type="compositionally biased region" description="Basic and acidic residues" evidence="7">
    <location>
        <begin position="562"/>
        <end position="572"/>
    </location>
</feature>
<feature type="compositionally biased region" description="Basic residues" evidence="7">
    <location>
        <begin position="214"/>
        <end position="223"/>
    </location>
</feature>
<evidence type="ECO:0000256" key="1">
    <source>
        <dbReference type="ARBA" id="ARBA00004123"/>
    </source>
</evidence>
<dbReference type="EMBL" id="HG001523">
    <property type="protein sequence ID" value="CDF77474.1"/>
    <property type="molecule type" value="Genomic_DNA"/>
</dbReference>
<dbReference type="CDD" id="cd00167">
    <property type="entry name" value="SANT"/>
    <property type="match status" value="3"/>
</dbReference>
<dbReference type="InterPro" id="IPR001005">
    <property type="entry name" value="SANT/Myb"/>
</dbReference>
<dbReference type="RefSeq" id="XP_005712348.1">
    <property type="nucleotide sequence ID" value="XM_005712291.1"/>
</dbReference>